<protein>
    <submittedName>
        <fullName evidence="2">Alpha-galactosidase 1-like</fullName>
    </submittedName>
</protein>
<dbReference type="EMBL" id="LXQA010203588">
    <property type="protein sequence ID" value="MCI33343.1"/>
    <property type="molecule type" value="Genomic_DNA"/>
</dbReference>
<dbReference type="InterPro" id="IPR013780">
    <property type="entry name" value="Glyco_hydro_b"/>
</dbReference>
<dbReference type="InterPro" id="IPR041233">
    <property type="entry name" value="Melibiase_C"/>
</dbReference>
<dbReference type="Proteomes" id="UP000265520">
    <property type="component" value="Unassembled WGS sequence"/>
</dbReference>
<evidence type="ECO:0000313" key="3">
    <source>
        <dbReference type="Proteomes" id="UP000265520"/>
    </source>
</evidence>
<reference evidence="2 3" key="1">
    <citation type="journal article" date="2018" name="Front. Plant Sci.">
        <title>Red Clover (Trifolium pratense) and Zigzag Clover (T. medium) - A Picture of Genomic Similarities and Differences.</title>
        <authorList>
            <person name="Dluhosova J."/>
            <person name="Istvanek J."/>
            <person name="Nedelnik J."/>
            <person name="Repkova J."/>
        </authorList>
    </citation>
    <scope>NUCLEOTIDE SEQUENCE [LARGE SCALE GENOMIC DNA]</scope>
    <source>
        <strain evidence="3">cv. 10/8</strain>
        <tissue evidence="2">Leaf</tissue>
    </source>
</reference>
<organism evidence="2 3">
    <name type="scientific">Trifolium medium</name>
    <dbReference type="NCBI Taxonomy" id="97028"/>
    <lineage>
        <taxon>Eukaryota</taxon>
        <taxon>Viridiplantae</taxon>
        <taxon>Streptophyta</taxon>
        <taxon>Embryophyta</taxon>
        <taxon>Tracheophyta</taxon>
        <taxon>Spermatophyta</taxon>
        <taxon>Magnoliopsida</taxon>
        <taxon>eudicotyledons</taxon>
        <taxon>Gunneridae</taxon>
        <taxon>Pentapetalae</taxon>
        <taxon>rosids</taxon>
        <taxon>fabids</taxon>
        <taxon>Fabales</taxon>
        <taxon>Fabaceae</taxon>
        <taxon>Papilionoideae</taxon>
        <taxon>50 kb inversion clade</taxon>
        <taxon>NPAAA clade</taxon>
        <taxon>Hologalegina</taxon>
        <taxon>IRL clade</taxon>
        <taxon>Trifolieae</taxon>
        <taxon>Trifolium</taxon>
    </lineage>
</organism>
<sequence>NVDSGGVRSWIATGRRGEVYLAFFNLSDQQKTTIYAKTSFLAKVLPDRRINSCKGKEVWSGKRIVVTAQGTIAMDVEVHGCALFVLYCS</sequence>
<keyword evidence="3" id="KW-1185">Reference proteome</keyword>
<feature type="domain" description="Alpha galactosidase C-terminal" evidence="1">
    <location>
        <begin position="5"/>
        <end position="86"/>
    </location>
</feature>
<evidence type="ECO:0000313" key="2">
    <source>
        <dbReference type="EMBL" id="MCI33343.1"/>
    </source>
</evidence>
<dbReference type="SUPFAM" id="SSF51011">
    <property type="entry name" value="Glycosyl hydrolase domain"/>
    <property type="match status" value="1"/>
</dbReference>
<comment type="caution">
    <text evidence="2">The sequence shown here is derived from an EMBL/GenBank/DDBJ whole genome shotgun (WGS) entry which is preliminary data.</text>
</comment>
<name>A0A392R9Q9_9FABA</name>
<evidence type="ECO:0000259" key="1">
    <source>
        <dbReference type="Pfam" id="PF17801"/>
    </source>
</evidence>
<accession>A0A392R9Q9</accession>
<proteinExistence type="predicted"/>
<dbReference type="AlphaFoldDB" id="A0A392R9Q9"/>
<dbReference type="Gene3D" id="2.60.40.1180">
    <property type="entry name" value="Golgi alpha-mannosidase II"/>
    <property type="match status" value="1"/>
</dbReference>
<dbReference type="Pfam" id="PF17801">
    <property type="entry name" value="Melibiase_C"/>
    <property type="match status" value="1"/>
</dbReference>
<feature type="non-terminal residue" evidence="2">
    <location>
        <position position="1"/>
    </location>
</feature>